<dbReference type="AlphaFoldDB" id="A0AAE2CNU1"/>
<accession>A0AAE2CNU1</accession>
<name>A0AAE2CNU1_9LAMI</name>
<dbReference type="Proteomes" id="UP001293254">
    <property type="component" value="Unassembled WGS sequence"/>
</dbReference>
<evidence type="ECO:0000313" key="2">
    <source>
        <dbReference type="Proteomes" id="UP001293254"/>
    </source>
</evidence>
<reference evidence="1" key="2">
    <citation type="journal article" date="2024" name="Plant">
        <title>Genomic evolution and insights into agronomic trait innovations of Sesamum species.</title>
        <authorList>
            <person name="Miao H."/>
            <person name="Wang L."/>
            <person name="Qu L."/>
            <person name="Liu H."/>
            <person name="Sun Y."/>
            <person name="Le M."/>
            <person name="Wang Q."/>
            <person name="Wei S."/>
            <person name="Zheng Y."/>
            <person name="Lin W."/>
            <person name="Duan Y."/>
            <person name="Cao H."/>
            <person name="Xiong S."/>
            <person name="Wang X."/>
            <person name="Wei L."/>
            <person name="Li C."/>
            <person name="Ma Q."/>
            <person name="Ju M."/>
            <person name="Zhao R."/>
            <person name="Li G."/>
            <person name="Mu C."/>
            <person name="Tian Q."/>
            <person name="Mei H."/>
            <person name="Zhang T."/>
            <person name="Gao T."/>
            <person name="Zhang H."/>
        </authorList>
    </citation>
    <scope>NUCLEOTIDE SEQUENCE</scope>
    <source>
        <strain evidence="1">3651</strain>
    </source>
</reference>
<protein>
    <submittedName>
        <fullName evidence="1">Uncharacterized protein</fullName>
    </submittedName>
</protein>
<evidence type="ECO:0000313" key="1">
    <source>
        <dbReference type="EMBL" id="KAK4428987.1"/>
    </source>
</evidence>
<reference evidence="1" key="1">
    <citation type="submission" date="2020-06" db="EMBL/GenBank/DDBJ databases">
        <authorList>
            <person name="Li T."/>
            <person name="Hu X."/>
            <person name="Zhang T."/>
            <person name="Song X."/>
            <person name="Zhang H."/>
            <person name="Dai N."/>
            <person name="Sheng W."/>
            <person name="Hou X."/>
            <person name="Wei L."/>
        </authorList>
    </citation>
    <scope>NUCLEOTIDE SEQUENCE</scope>
    <source>
        <strain evidence="1">3651</strain>
        <tissue evidence="1">Leaf</tissue>
    </source>
</reference>
<comment type="caution">
    <text evidence="1">The sequence shown here is derived from an EMBL/GenBank/DDBJ whole genome shotgun (WGS) entry which is preliminary data.</text>
</comment>
<organism evidence="1 2">
    <name type="scientific">Sesamum alatum</name>
    <dbReference type="NCBI Taxonomy" id="300844"/>
    <lineage>
        <taxon>Eukaryota</taxon>
        <taxon>Viridiplantae</taxon>
        <taxon>Streptophyta</taxon>
        <taxon>Embryophyta</taxon>
        <taxon>Tracheophyta</taxon>
        <taxon>Spermatophyta</taxon>
        <taxon>Magnoliopsida</taxon>
        <taxon>eudicotyledons</taxon>
        <taxon>Gunneridae</taxon>
        <taxon>Pentapetalae</taxon>
        <taxon>asterids</taxon>
        <taxon>lamiids</taxon>
        <taxon>Lamiales</taxon>
        <taxon>Pedaliaceae</taxon>
        <taxon>Sesamum</taxon>
    </lineage>
</organism>
<gene>
    <name evidence="1" type="ORF">Salat_1198700</name>
</gene>
<proteinExistence type="predicted"/>
<keyword evidence="2" id="KW-1185">Reference proteome</keyword>
<dbReference type="EMBL" id="JACGWO010000004">
    <property type="protein sequence ID" value="KAK4428987.1"/>
    <property type="molecule type" value="Genomic_DNA"/>
</dbReference>
<sequence>MNCPATFVRPNELRLSWSAPWPAPTNLALKIPKELNRIRALKEEMVVRLLLVPATQNTSIPKLLHPRPIKRREHHGTMGALDRSSFNALVAKNAPSLHCTPSVP</sequence>